<feature type="compositionally biased region" description="Polar residues" evidence="1">
    <location>
        <begin position="35"/>
        <end position="49"/>
    </location>
</feature>
<dbReference type="OrthoDB" id="10603608at2759"/>
<dbReference type="Pfam" id="PF11052">
    <property type="entry name" value="Tr-sialidase_C"/>
    <property type="match status" value="1"/>
</dbReference>
<protein>
    <submittedName>
        <fullName evidence="3">Trans-sialidase, putative</fullName>
    </submittedName>
</protein>
<evidence type="ECO:0000256" key="1">
    <source>
        <dbReference type="SAM" id="MobiDB-lite"/>
    </source>
</evidence>
<feature type="compositionally biased region" description="Basic and acidic residues" evidence="1">
    <location>
        <begin position="17"/>
        <end position="29"/>
    </location>
</feature>
<feature type="transmembrane region" description="Helical" evidence="2">
    <location>
        <begin position="58"/>
        <end position="75"/>
    </location>
</feature>
<dbReference type="EMBL" id="AHKC01016298">
    <property type="protein sequence ID" value="EKF28252.1"/>
    <property type="molecule type" value="Genomic_DNA"/>
</dbReference>
<evidence type="ECO:0000256" key="2">
    <source>
        <dbReference type="SAM" id="Phobius"/>
    </source>
</evidence>
<dbReference type="Proteomes" id="UP000007350">
    <property type="component" value="Unassembled WGS sequence"/>
</dbReference>
<comment type="caution">
    <text evidence="3">The sequence shown here is derived from an EMBL/GenBank/DDBJ whole genome shotgun (WGS) entry which is preliminary data.</text>
</comment>
<sequence length="76" mass="7864">MTPDVRVSSGENGKTVGRRDGQGEVHPDDGEVNATAPNSSFGNLLHGNNTDAGTMRESGLLASLLLLLGLWGFAAL</sequence>
<reference evidence="3 4" key="1">
    <citation type="journal article" date="2012" name="BMC Genomics">
        <title>Comparative genomic analysis of human infective Trypanosoma cruzi lineages with the bat-restricted subspecies T. cruzi marinkellei.</title>
        <authorList>
            <person name="Franzen O."/>
            <person name="Talavera-Lopez C."/>
            <person name="Ochaya S."/>
            <person name="Butler C.E."/>
            <person name="Messenger L.A."/>
            <person name="Lewis M.D."/>
            <person name="Llewellyn M.S."/>
            <person name="Marinkelle C.J."/>
            <person name="Tyler K.M."/>
            <person name="Miles M.A."/>
            <person name="Andersson B."/>
        </authorList>
    </citation>
    <scope>NUCLEOTIDE SEQUENCE [LARGE SCALE GENOMIC DNA]</scope>
    <source>
        <strain evidence="3 4">B7</strain>
    </source>
</reference>
<keyword evidence="2" id="KW-0472">Membrane</keyword>
<gene>
    <name evidence="3" type="ORF">MOQ_008008</name>
</gene>
<proteinExistence type="predicted"/>
<keyword evidence="4" id="KW-1185">Reference proteome</keyword>
<dbReference type="AlphaFoldDB" id="K2NGZ9"/>
<keyword evidence="2" id="KW-0812">Transmembrane</keyword>
<evidence type="ECO:0000313" key="4">
    <source>
        <dbReference type="Proteomes" id="UP000007350"/>
    </source>
</evidence>
<name>K2NGZ9_TRYCR</name>
<keyword evidence="2" id="KW-1133">Transmembrane helix</keyword>
<evidence type="ECO:0000313" key="3">
    <source>
        <dbReference type="EMBL" id="EKF28252.1"/>
    </source>
</evidence>
<dbReference type="InterPro" id="IPR021287">
    <property type="entry name" value="Trans-sialidase_CS"/>
</dbReference>
<accession>K2NGZ9</accession>
<feature type="region of interest" description="Disordered" evidence="1">
    <location>
        <begin position="1"/>
        <end position="49"/>
    </location>
</feature>
<organism evidence="3 4">
    <name type="scientific">Trypanosoma cruzi marinkellei</name>
    <dbReference type="NCBI Taxonomy" id="85056"/>
    <lineage>
        <taxon>Eukaryota</taxon>
        <taxon>Discoba</taxon>
        <taxon>Euglenozoa</taxon>
        <taxon>Kinetoplastea</taxon>
        <taxon>Metakinetoplastina</taxon>
        <taxon>Trypanosomatida</taxon>
        <taxon>Trypanosomatidae</taxon>
        <taxon>Trypanosoma</taxon>
        <taxon>Schizotrypanum</taxon>
    </lineage>
</organism>